<feature type="region of interest" description="Disordered" evidence="1">
    <location>
        <begin position="266"/>
        <end position="286"/>
    </location>
</feature>
<reference evidence="2" key="3">
    <citation type="submission" date="2025-09" db="UniProtKB">
        <authorList>
            <consortium name="Ensembl"/>
        </authorList>
    </citation>
    <scope>IDENTIFICATION</scope>
</reference>
<dbReference type="PANTHER" id="PTHR21937">
    <property type="entry name" value="CCDC66 DOMAIN-CONTAINING PROTEIN"/>
    <property type="match status" value="1"/>
</dbReference>
<evidence type="ECO:0000256" key="1">
    <source>
        <dbReference type="SAM" id="MobiDB-lite"/>
    </source>
</evidence>
<sequence>MQDYLNLTPQGKPPIRRSQDEAQITYTLPKTYSTRKGVLLLYSEDLAQPSWKQEERKKDPCLYRRQKKKKLGFALHTLKDLRTAILAYGSEGKHPKDQSWQPYLHFLSNSNSQTEQQIRPGYSAKRYLLSLFQNWTPSTLYKFQCSGCIRDPRLFQDNQLYLPNHIRRQQDLSAIPSKYRLLPVHPSISPFWTEKEQLSADDDADESDSEDSEDSTMEKEYFRVEKYWKENTLLPPLKQKSSGKVAWLDDEDHREDTWMVPREKTPTFKESQGLRGKSQPPLGTSSVFTTLDTYQFLSQRSHSTFFGGTIPDNTDPSEDVKTSEDNKQLVPVSLEEKCALPPVEPTSTSEQNIPENEKKKKMSKSLKLPPIPEPPSKAQESPKSQLNVYGIPQELLILPLEVHLCTALQLKEKGQRGDNAFSHLDAIPHKRKNLRKKSHKIQKKTSNSRSPKDFIGDEMNQGNIPKAIKGSSPDPEPGNMLMGPAGDTACQALLGSVQSMDLPFLPDFASGEASPALVDSNTNLGEEWSSDQHVRKGNFYPKTSLHVNVCETSSILPSMPEEKEKIKKRAKRWTTYTYMENNHLQGAPQSLEAAVLKTGESQSFINKELENKRELEYQKGQPSTDTENQQDALGNEGITLTVRIETEKLCSNYDTFPESQGPIQDDSSLSLLDPLTTSLSVMEIQTDGSSTKGAGTGPELWGKLGILGSQEAKKPRNETSGPFDTSELEQNLNPRADTIKELGEDNEILHHLTGPLGNATMPPKMAGSRKNRTEKQPLSRSRKGKDAPPKLSKQAEDRISPERQMPEKTKRRKRNEVNKSKAPNTSKGEKIKNRSEFVGGKPKKQKIENKTTSKKKKPRAKRKEMGQKIRAIEIRPEQSNSLSTEEPSDEDSSFSAFSLEDFEVPLKFDDPESQVSRDEKSFPTQPINTTENIGSEEDQSADTSKMSPVTQHQEKIPREKILTERAEMRLREVERRRKEKEEKKRQQQEAQKRLEKLKEELEQEQQRRAEEKRLQRQRLEEERQEQEEEERRKLQQEQAAEARAKQLQEEYRRKLQEMQRRRQEDEARRAEAEKQRQKELKRMLEEEQLKLMEMAKEERLLYQKKKEEEEEKAREEAEAKRQKEEEKARLALEKAQKEAEQLEREKADLEPYQNFNQDLLKEVNELKHIQNISRPWVYSYFRLLKMPGAKAVMKRELRSKLD</sequence>
<feature type="compositionally biased region" description="Polar residues" evidence="1">
    <location>
        <begin position="345"/>
        <end position="354"/>
    </location>
</feature>
<feature type="region of interest" description="Disordered" evidence="1">
    <location>
        <begin position="432"/>
        <end position="476"/>
    </location>
</feature>
<reference evidence="2" key="2">
    <citation type="submission" date="2025-08" db="UniProtKB">
        <authorList>
            <consortium name="Ensembl"/>
        </authorList>
    </citation>
    <scope>IDENTIFICATION</scope>
</reference>
<dbReference type="InterPro" id="IPR031440">
    <property type="entry name" value="DUF4670"/>
</dbReference>
<feature type="region of interest" description="Disordered" evidence="1">
    <location>
        <begin position="1103"/>
        <end position="1149"/>
    </location>
</feature>
<proteinExistence type="predicted"/>
<feature type="compositionally biased region" description="Polar residues" evidence="1">
    <location>
        <begin position="718"/>
        <end position="731"/>
    </location>
</feature>
<evidence type="ECO:0000313" key="2">
    <source>
        <dbReference type="Ensembl" id="ENSMODP00000042245.1"/>
    </source>
</evidence>
<dbReference type="InParanoid" id="A0A5F8G487"/>
<dbReference type="Bgee" id="ENSMODG00000025491">
    <property type="expression patterns" value="Expressed in testis and 10 other cell types or tissues"/>
</dbReference>
<feature type="compositionally biased region" description="Basic residues" evidence="1">
    <location>
        <begin position="432"/>
        <end position="443"/>
    </location>
</feature>
<accession>A0A5F8G487</accession>
<reference evidence="2 3" key="1">
    <citation type="journal article" date="2007" name="Nature">
        <title>Genome of the marsupial Monodelphis domestica reveals innovation in non-coding sequences.</title>
        <authorList>
            <person name="Mikkelsen T.S."/>
            <person name="Wakefield M.J."/>
            <person name="Aken B."/>
            <person name="Amemiya C.T."/>
            <person name="Chang J.L."/>
            <person name="Duke S."/>
            <person name="Garber M."/>
            <person name="Gentles A.J."/>
            <person name="Goodstadt L."/>
            <person name="Heger A."/>
            <person name="Jurka J."/>
            <person name="Kamal M."/>
            <person name="Mauceli E."/>
            <person name="Searle S.M."/>
            <person name="Sharpe T."/>
            <person name="Baker M.L."/>
            <person name="Batzer M.A."/>
            <person name="Benos P.V."/>
            <person name="Belov K."/>
            <person name="Clamp M."/>
            <person name="Cook A."/>
            <person name="Cuff J."/>
            <person name="Das R."/>
            <person name="Davidow L."/>
            <person name="Deakin J.E."/>
            <person name="Fazzari M.J."/>
            <person name="Glass J.L."/>
            <person name="Grabherr M."/>
            <person name="Greally J.M."/>
            <person name="Gu W."/>
            <person name="Hore T.A."/>
            <person name="Huttley G.A."/>
            <person name="Kleber M."/>
            <person name="Jirtle R.L."/>
            <person name="Koina E."/>
            <person name="Lee J.T."/>
            <person name="Mahony S."/>
            <person name="Marra M.A."/>
            <person name="Miller R.D."/>
            <person name="Nicholls R.D."/>
            <person name="Oda M."/>
            <person name="Papenfuss A.T."/>
            <person name="Parra Z.E."/>
            <person name="Pollock D.D."/>
            <person name="Ray D.A."/>
            <person name="Schein J.E."/>
            <person name="Speed T.P."/>
            <person name="Thompson K."/>
            <person name="VandeBerg J.L."/>
            <person name="Wade C.M."/>
            <person name="Walker J.A."/>
            <person name="Waters P.D."/>
            <person name="Webber C."/>
            <person name="Weidman J.R."/>
            <person name="Xie X."/>
            <person name="Zody M.C."/>
            <person name="Baldwin J."/>
            <person name="Abdouelleil A."/>
            <person name="Abdulkadir J."/>
            <person name="Abebe A."/>
            <person name="Abera B."/>
            <person name="Abreu J."/>
            <person name="Acer S.C."/>
            <person name="Aftuck L."/>
            <person name="Alexander A."/>
            <person name="An P."/>
            <person name="Anderson E."/>
            <person name="Anderson S."/>
            <person name="Arachi H."/>
            <person name="Azer M."/>
            <person name="Bachantsang P."/>
            <person name="Barry A."/>
            <person name="Bayul T."/>
            <person name="Berlin A."/>
            <person name="Bessette D."/>
            <person name="Bloom T."/>
            <person name="Bloom T."/>
            <person name="Boguslavskiy L."/>
            <person name="Bonnet C."/>
            <person name="Boukhgalter B."/>
            <person name="Bourzgui I."/>
            <person name="Brown A."/>
            <person name="Cahill P."/>
            <person name="Channer S."/>
            <person name="Cheshatsang Y."/>
            <person name="Chuda L."/>
            <person name="Citroen M."/>
            <person name="Collymore A."/>
            <person name="Cooke P."/>
            <person name="Costello M."/>
            <person name="D'Aco K."/>
            <person name="Daza R."/>
            <person name="De Haan G."/>
            <person name="DeGray S."/>
            <person name="DeMaso C."/>
            <person name="Dhargay N."/>
            <person name="Dooley K."/>
            <person name="Dooley E."/>
            <person name="Doricent M."/>
            <person name="Dorje P."/>
            <person name="Dorjee K."/>
            <person name="Dupes A."/>
            <person name="Elong R."/>
            <person name="Falk J."/>
            <person name="Farina A."/>
            <person name="Faro S."/>
            <person name="Ferguson D."/>
            <person name="Fisher S."/>
            <person name="Foley C.D."/>
            <person name="Franke A."/>
            <person name="Friedrich D."/>
            <person name="Gadbois L."/>
            <person name="Gearin G."/>
            <person name="Gearin C.R."/>
            <person name="Giannoukos G."/>
            <person name="Goode T."/>
            <person name="Graham J."/>
            <person name="Grandbois E."/>
            <person name="Grewal S."/>
            <person name="Gyaltsen K."/>
            <person name="Hafez N."/>
            <person name="Hagos B."/>
            <person name="Hall J."/>
            <person name="Henson C."/>
            <person name="Hollinger A."/>
            <person name="Honan T."/>
            <person name="Huard M.D."/>
            <person name="Hughes L."/>
            <person name="Hurhula B."/>
            <person name="Husby M.E."/>
            <person name="Kamat A."/>
            <person name="Kanga B."/>
            <person name="Kashin S."/>
            <person name="Khazanovich D."/>
            <person name="Kisner P."/>
            <person name="Lance K."/>
            <person name="Lara M."/>
            <person name="Lee W."/>
            <person name="Lennon N."/>
            <person name="Letendre F."/>
            <person name="LeVine R."/>
            <person name="Lipovsky A."/>
            <person name="Liu X."/>
            <person name="Liu J."/>
            <person name="Liu S."/>
            <person name="Lokyitsang T."/>
            <person name="Lokyitsang Y."/>
            <person name="Lubonja R."/>
            <person name="Lui A."/>
            <person name="MacDonald P."/>
            <person name="Magnisalis V."/>
            <person name="Maru K."/>
            <person name="Matthews C."/>
            <person name="McCusker W."/>
            <person name="McDonough S."/>
            <person name="Mehta T."/>
            <person name="Meldrim J."/>
            <person name="Meneus L."/>
            <person name="Mihai O."/>
            <person name="Mihalev A."/>
            <person name="Mihova T."/>
            <person name="Mittelman R."/>
            <person name="Mlenga V."/>
            <person name="Montmayeur A."/>
            <person name="Mulrain L."/>
            <person name="Navidi A."/>
            <person name="Naylor J."/>
            <person name="Negash T."/>
            <person name="Nguyen T."/>
            <person name="Nguyen N."/>
            <person name="Nicol R."/>
            <person name="Norbu C."/>
            <person name="Norbu N."/>
            <person name="Novod N."/>
            <person name="O'Neill B."/>
            <person name="Osman S."/>
            <person name="Markiewicz E."/>
            <person name="Oyono O.L."/>
            <person name="Patti C."/>
            <person name="Phunkhang P."/>
            <person name="Pierre F."/>
            <person name="Priest M."/>
            <person name="Raghuraman S."/>
            <person name="Rege F."/>
            <person name="Reyes R."/>
            <person name="Rise C."/>
            <person name="Rogov P."/>
            <person name="Ross K."/>
            <person name="Ryan E."/>
            <person name="Settipalli S."/>
            <person name="Shea T."/>
            <person name="Sherpa N."/>
            <person name="Shi L."/>
            <person name="Shih D."/>
            <person name="Sparrow T."/>
            <person name="Spaulding J."/>
            <person name="Stalker J."/>
            <person name="Stange-Thomann N."/>
            <person name="Stavropoulos S."/>
            <person name="Stone C."/>
            <person name="Strader C."/>
            <person name="Tesfaye S."/>
            <person name="Thomson T."/>
            <person name="Thoulutsang Y."/>
            <person name="Thoulutsang D."/>
            <person name="Topham K."/>
            <person name="Topping I."/>
            <person name="Tsamla T."/>
            <person name="Vassiliev H."/>
            <person name="Vo A."/>
            <person name="Wangchuk T."/>
            <person name="Wangdi T."/>
            <person name="Weiand M."/>
            <person name="Wilkinson J."/>
            <person name="Wilson A."/>
            <person name="Yadav S."/>
            <person name="Young G."/>
            <person name="Yu Q."/>
            <person name="Zembek L."/>
            <person name="Zhong D."/>
            <person name="Zimmer A."/>
            <person name="Zwirko Z."/>
            <person name="Jaffe D.B."/>
            <person name="Alvarez P."/>
            <person name="Brockman W."/>
            <person name="Butler J."/>
            <person name="Chin C."/>
            <person name="Gnerre S."/>
            <person name="MacCallum I."/>
            <person name="Graves J.A."/>
            <person name="Ponting C.P."/>
            <person name="Breen M."/>
            <person name="Samollow P.B."/>
            <person name="Lander E.S."/>
            <person name="Lindblad-Toh K."/>
        </authorList>
    </citation>
    <scope>NUCLEOTIDE SEQUENCE [LARGE SCALE GENOMIC DNA]</scope>
</reference>
<evidence type="ECO:0000313" key="3">
    <source>
        <dbReference type="Proteomes" id="UP000002280"/>
    </source>
</evidence>
<dbReference type="STRING" id="13616.ENSMODP00000042245"/>
<feature type="compositionally biased region" description="Basic and acidic residues" evidence="1">
    <location>
        <begin position="784"/>
        <end position="808"/>
    </location>
</feature>
<dbReference type="FunCoup" id="A0A5F8G487">
    <property type="interactions" value="1"/>
</dbReference>
<feature type="region of interest" description="Disordered" evidence="1">
    <location>
        <begin position="1000"/>
        <end position="1081"/>
    </location>
</feature>
<dbReference type="Ensembl" id="ENSMODT00000070584.1">
    <property type="protein sequence ID" value="ENSMODP00000042245.1"/>
    <property type="gene ID" value="ENSMODG00000025491.3"/>
</dbReference>
<name>A0A5F8G487_MONDO</name>
<feature type="region of interest" description="Disordered" evidence="1">
    <location>
        <begin position="304"/>
        <end position="384"/>
    </location>
</feature>
<protein>
    <recommendedName>
        <fullName evidence="4">KIAA2012</fullName>
    </recommendedName>
</protein>
<dbReference type="OMA" id="HMNLYET"/>
<dbReference type="PANTHER" id="PTHR21937:SF5">
    <property type="entry name" value="GENE 973-RELATED"/>
    <property type="match status" value="1"/>
</dbReference>
<feature type="compositionally biased region" description="Basic residues" evidence="1">
    <location>
        <begin position="852"/>
        <end position="862"/>
    </location>
</feature>
<feature type="compositionally biased region" description="Polar residues" evidence="1">
    <location>
        <begin position="304"/>
        <end position="314"/>
    </location>
</feature>
<feature type="compositionally biased region" description="Polar residues" evidence="1">
    <location>
        <begin position="941"/>
        <end position="951"/>
    </location>
</feature>
<dbReference type="AlphaFoldDB" id="A0A5F8G487"/>
<dbReference type="GeneTree" id="ENSGT00860000133854"/>
<feature type="compositionally biased region" description="Basic and acidic residues" evidence="1">
    <location>
        <begin position="318"/>
        <end position="327"/>
    </location>
</feature>
<evidence type="ECO:0008006" key="4">
    <source>
        <dbReference type="Google" id="ProtNLM"/>
    </source>
</evidence>
<dbReference type="Proteomes" id="UP000002280">
    <property type="component" value="Chromosome 7"/>
</dbReference>
<feature type="compositionally biased region" description="Basic and acidic residues" evidence="1">
    <location>
        <begin position="1000"/>
        <end position="1021"/>
    </location>
</feature>
<dbReference type="Pfam" id="PF15709">
    <property type="entry name" value="DUF4670"/>
    <property type="match status" value="1"/>
</dbReference>
<feature type="compositionally biased region" description="Basic and acidic residues" evidence="1">
    <location>
        <begin position="863"/>
        <end position="876"/>
    </location>
</feature>
<feature type="compositionally biased region" description="Basic and acidic residues" evidence="1">
    <location>
        <begin position="952"/>
        <end position="967"/>
    </location>
</feature>
<feature type="compositionally biased region" description="Polar residues" evidence="1">
    <location>
        <begin position="922"/>
        <end position="933"/>
    </location>
</feature>
<feature type="region of interest" description="Disordered" evidence="1">
    <location>
        <begin position="196"/>
        <end position="218"/>
    </location>
</feature>
<feature type="region of interest" description="Disordered" evidence="1">
    <location>
        <begin position="708"/>
        <end position="731"/>
    </location>
</feature>
<feature type="compositionally biased region" description="Acidic residues" evidence="1">
    <location>
        <begin position="199"/>
        <end position="215"/>
    </location>
</feature>
<feature type="compositionally biased region" description="Basic and acidic residues" evidence="1">
    <location>
        <begin position="904"/>
        <end position="921"/>
    </location>
</feature>
<feature type="region of interest" description="Disordered" evidence="1">
    <location>
        <begin position="751"/>
        <end position="967"/>
    </location>
</feature>
<organism evidence="2 3">
    <name type="scientific">Monodelphis domestica</name>
    <name type="common">Gray short-tailed opossum</name>
    <dbReference type="NCBI Taxonomy" id="13616"/>
    <lineage>
        <taxon>Eukaryota</taxon>
        <taxon>Metazoa</taxon>
        <taxon>Chordata</taxon>
        <taxon>Craniata</taxon>
        <taxon>Vertebrata</taxon>
        <taxon>Euteleostomi</taxon>
        <taxon>Mammalia</taxon>
        <taxon>Metatheria</taxon>
        <taxon>Didelphimorphia</taxon>
        <taxon>Didelphidae</taxon>
        <taxon>Monodelphis</taxon>
    </lineage>
</organism>
<feature type="compositionally biased region" description="Basic and acidic residues" evidence="1">
    <location>
        <begin position="1029"/>
        <end position="1081"/>
    </location>
</feature>
<keyword evidence="3" id="KW-1185">Reference proteome</keyword>